<dbReference type="GO" id="GO:0016491">
    <property type="term" value="F:oxidoreductase activity"/>
    <property type="evidence" value="ECO:0007669"/>
    <property type="project" value="InterPro"/>
</dbReference>
<dbReference type="EMBL" id="LGEM01000101">
    <property type="protein sequence ID" value="KUP95996.1"/>
    <property type="molecule type" value="Genomic_DNA"/>
</dbReference>
<dbReference type="PANTHER" id="PTHR44154">
    <property type="entry name" value="QUINONE OXIDOREDUCTASE"/>
    <property type="match status" value="1"/>
</dbReference>
<dbReference type="STRING" id="665004.AC529_14390"/>
<dbReference type="Gene3D" id="3.40.50.720">
    <property type="entry name" value="NAD(P)-binding Rossmann-like Domain"/>
    <property type="match status" value="1"/>
</dbReference>
<dbReference type="InterPro" id="IPR020843">
    <property type="entry name" value="ER"/>
</dbReference>
<evidence type="ECO:0000259" key="2">
    <source>
        <dbReference type="SMART" id="SM00829"/>
    </source>
</evidence>
<keyword evidence="1" id="KW-0521">NADP</keyword>
<dbReference type="PATRIC" id="fig|665004.4.peg.2012"/>
<dbReference type="RefSeq" id="WP_068755557.1">
    <property type="nucleotide sequence ID" value="NZ_KQ950181.1"/>
</dbReference>
<keyword evidence="4" id="KW-1185">Reference proteome</keyword>
<dbReference type="SUPFAM" id="SSF51735">
    <property type="entry name" value="NAD(P)-binding Rossmann-fold domains"/>
    <property type="match status" value="1"/>
</dbReference>
<name>A0A147KFB2_THECS</name>
<dbReference type="SUPFAM" id="SSF50129">
    <property type="entry name" value="GroES-like"/>
    <property type="match status" value="1"/>
</dbReference>
<dbReference type="CDD" id="cd05289">
    <property type="entry name" value="MDR_like_2"/>
    <property type="match status" value="1"/>
</dbReference>
<dbReference type="InterPro" id="IPR011032">
    <property type="entry name" value="GroES-like_sf"/>
</dbReference>
<sequence>MRAIGVMEFGGPEKLQVVDVPEPHPGPGEVRIRVHAAAVNPTDTMLRAGLRRLEWPPPYIPGMDAAGVVSEVGEGVPWKVGDRVMAVVTPVRPGGGAYADHIVVPAESVVRMPEGADFFAASTLLMNALTARLALDRLALEPGQTVAVTGAAGAFGGYAVQLAKADGLRVVADASEADEDLVRRLGADVVVRRGDDVAERIRAACPQGVDGLADGALLHDLAVPAVRDNGGIAVVRHWDGEPGRGIKVHRILVTEALGDTAALDRLRRQAEEGVLTLRVARVLPAEQAAEAHRLLEAGGVRGRLVLDFGS</sequence>
<dbReference type="InterPro" id="IPR036291">
    <property type="entry name" value="NAD(P)-bd_dom_sf"/>
</dbReference>
<dbReference type="SMART" id="SM00829">
    <property type="entry name" value="PKS_ER"/>
    <property type="match status" value="1"/>
</dbReference>
<evidence type="ECO:0000313" key="4">
    <source>
        <dbReference type="Proteomes" id="UP000074382"/>
    </source>
</evidence>
<feature type="domain" description="Enoyl reductase (ER)" evidence="2">
    <location>
        <begin position="10"/>
        <end position="306"/>
    </location>
</feature>
<protein>
    <submittedName>
        <fullName evidence="3">Alcohol dehydrogenase</fullName>
    </submittedName>
</protein>
<dbReference type="AlphaFoldDB" id="A0A147KFB2"/>
<dbReference type="InterPro" id="IPR013154">
    <property type="entry name" value="ADH-like_N"/>
</dbReference>
<gene>
    <name evidence="3" type="ORF">AC529_14390</name>
</gene>
<evidence type="ECO:0000313" key="3">
    <source>
        <dbReference type="EMBL" id="KUP95996.1"/>
    </source>
</evidence>
<dbReference type="InterPro" id="IPR051603">
    <property type="entry name" value="Zinc-ADH_QOR/CCCR"/>
</dbReference>
<dbReference type="Gene3D" id="3.90.180.10">
    <property type="entry name" value="Medium-chain alcohol dehydrogenases, catalytic domain"/>
    <property type="match status" value="1"/>
</dbReference>
<reference evidence="4" key="1">
    <citation type="journal article" date="2017" name="Acta Aliment.">
        <title>Plant polysaccharide degrading enzyme system of Thermpbifida cellulosilytica TB100 revealed by de novo genome project data.</title>
        <authorList>
            <person name="Toth A."/>
            <person name="Baka E."/>
            <person name="Luzics S."/>
            <person name="Bata-Vidacs I."/>
            <person name="Nagy I."/>
            <person name="Balint B."/>
            <person name="Herceg R."/>
            <person name="Olasz F."/>
            <person name="Wilk T."/>
            <person name="Nagy T."/>
            <person name="Kriszt B."/>
            <person name="Nagy I."/>
            <person name="Kukolya J."/>
        </authorList>
    </citation>
    <scope>NUCLEOTIDE SEQUENCE [LARGE SCALE GENOMIC DNA]</scope>
    <source>
        <strain evidence="4">TB100</strain>
    </source>
</reference>
<dbReference type="Pfam" id="PF13602">
    <property type="entry name" value="ADH_zinc_N_2"/>
    <property type="match status" value="1"/>
</dbReference>
<comment type="caution">
    <text evidence="3">The sequence shown here is derived from an EMBL/GenBank/DDBJ whole genome shotgun (WGS) entry which is preliminary data.</text>
</comment>
<dbReference type="OrthoDB" id="2665481at2"/>
<evidence type="ECO:0000256" key="1">
    <source>
        <dbReference type="ARBA" id="ARBA00022857"/>
    </source>
</evidence>
<organism evidence="3 4">
    <name type="scientific">Thermobifida cellulosilytica TB100</name>
    <dbReference type="NCBI Taxonomy" id="665004"/>
    <lineage>
        <taxon>Bacteria</taxon>
        <taxon>Bacillati</taxon>
        <taxon>Actinomycetota</taxon>
        <taxon>Actinomycetes</taxon>
        <taxon>Streptosporangiales</taxon>
        <taxon>Nocardiopsidaceae</taxon>
        <taxon>Thermobifida</taxon>
    </lineage>
</organism>
<accession>A0A147KFB2</accession>
<dbReference type="Proteomes" id="UP000074382">
    <property type="component" value="Unassembled WGS sequence"/>
</dbReference>
<proteinExistence type="predicted"/>
<dbReference type="PANTHER" id="PTHR44154:SF1">
    <property type="entry name" value="QUINONE OXIDOREDUCTASE"/>
    <property type="match status" value="1"/>
</dbReference>
<dbReference type="Pfam" id="PF08240">
    <property type="entry name" value="ADH_N"/>
    <property type="match status" value="1"/>
</dbReference>